<evidence type="ECO:0000313" key="4">
    <source>
        <dbReference type="Proteomes" id="UP000539710"/>
    </source>
</evidence>
<keyword evidence="4" id="KW-1185">Reference proteome</keyword>
<dbReference type="Proteomes" id="UP000539710">
    <property type="component" value="Unassembled WGS sequence"/>
</dbReference>
<dbReference type="EMBL" id="CP059472">
    <property type="protein sequence ID" value="QMS98386.1"/>
    <property type="molecule type" value="Genomic_DNA"/>
</dbReference>
<dbReference type="RefSeq" id="WP_181886327.1">
    <property type="nucleotide sequence ID" value="NZ_CP059472.1"/>
</dbReference>
<name>A0A7D7QY07_9FLAO</name>
<reference evidence="1" key="3">
    <citation type="submission" date="2020-07" db="EMBL/GenBank/DDBJ databases">
        <authorList>
            <person name="Yang C."/>
        </authorList>
    </citation>
    <scope>NUCLEOTIDE SEQUENCE</scope>
    <source>
        <strain evidence="1">Cx-624</strain>
    </source>
</reference>
<evidence type="ECO:0000313" key="3">
    <source>
        <dbReference type="Proteomes" id="UP000515349"/>
    </source>
</evidence>
<sequence>MKHKFHFLIFLLFFGCFSAQDKEKKSMATFGLMSSFINQRWTLGYIHKISDRVRVGVDMGYGAKGIVVAPVKIGEDFTSYELRPAFYYSLAPDSVLKHFVGADFFYIRANRTLTHSYFFDDYKYYWADAANVERSKTGANLTYSILLHKETSRIAFMPKIGFGLRYLDEKYRNAVNLTESEPPIDGFPIISDAPREGTKFNFDIDIKLVYKF</sequence>
<dbReference type="Proteomes" id="UP000515349">
    <property type="component" value="Chromosome"/>
</dbReference>
<evidence type="ECO:0000313" key="2">
    <source>
        <dbReference type="EMBL" id="QMS98386.1"/>
    </source>
</evidence>
<reference evidence="4" key="2">
    <citation type="submission" date="2020-07" db="EMBL/GenBank/DDBJ databases">
        <title>Flavobacterium sp. xlx-214.</title>
        <authorList>
            <person name="Yang C."/>
        </authorList>
    </citation>
    <scope>NUCLEOTIDE SEQUENCE [LARGE SCALE GENOMIC DNA]</scope>
    <source>
        <strain evidence="4">CX-624</strain>
    </source>
</reference>
<dbReference type="KEGG" id="cbau:H1R16_11915"/>
<evidence type="ECO:0008006" key="5">
    <source>
        <dbReference type="Google" id="ProtNLM"/>
    </source>
</evidence>
<dbReference type="EMBL" id="JACEUX010000001">
    <property type="protein sequence ID" value="MBA5246236.1"/>
    <property type="molecule type" value="Genomic_DNA"/>
</dbReference>
<protein>
    <recommendedName>
        <fullName evidence="5">DUF3575 domain-containing protein</fullName>
    </recommendedName>
</protein>
<organism evidence="2 3">
    <name type="scientific">Marnyiella aurantia</name>
    <dbReference type="NCBI Taxonomy" id="2758037"/>
    <lineage>
        <taxon>Bacteria</taxon>
        <taxon>Pseudomonadati</taxon>
        <taxon>Bacteroidota</taxon>
        <taxon>Flavobacteriia</taxon>
        <taxon>Flavobacteriales</taxon>
        <taxon>Weeksellaceae</taxon>
        <taxon>Marnyiella</taxon>
    </lineage>
</organism>
<accession>A0A7D7QY07</accession>
<evidence type="ECO:0000313" key="1">
    <source>
        <dbReference type="EMBL" id="MBA5246236.1"/>
    </source>
</evidence>
<dbReference type="AlphaFoldDB" id="A0A7D7QY07"/>
<dbReference type="PROSITE" id="PS51257">
    <property type="entry name" value="PROKAR_LIPOPROTEIN"/>
    <property type="match status" value="1"/>
</dbReference>
<proteinExistence type="predicted"/>
<gene>
    <name evidence="2" type="ORF">H1R16_11915</name>
    <name evidence="1" type="ORF">H2507_03545</name>
</gene>
<reference evidence="2 3" key="1">
    <citation type="submission" date="2020-07" db="EMBL/GenBank/DDBJ databases">
        <title>Chryseobacterium sp.cx-624.</title>
        <authorList>
            <person name="Yang C."/>
        </authorList>
    </citation>
    <scope>NUCLEOTIDE SEQUENCE [LARGE SCALE GENOMIC DNA]</scope>
    <source>
        <strain evidence="2">Cx-624</strain>
        <strain evidence="3">cx-624</strain>
    </source>
</reference>